<dbReference type="CDD" id="cd02236">
    <property type="entry name" value="cupin_CV2614-like"/>
    <property type="match status" value="1"/>
</dbReference>
<dbReference type="OrthoDB" id="287220at2"/>
<accession>B4SBK8</accession>
<dbReference type="InterPro" id="IPR014710">
    <property type="entry name" value="RmlC-like_jellyroll"/>
</dbReference>
<evidence type="ECO:0000256" key="1">
    <source>
        <dbReference type="SAM" id="SignalP"/>
    </source>
</evidence>
<organism evidence="3 4">
    <name type="scientific">Pelodictyon phaeoclathratiforme (strain DSM 5477 / BU-1)</name>
    <dbReference type="NCBI Taxonomy" id="324925"/>
    <lineage>
        <taxon>Bacteria</taxon>
        <taxon>Pseudomonadati</taxon>
        <taxon>Chlorobiota</taxon>
        <taxon>Chlorobiia</taxon>
        <taxon>Chlorobiales</taxon>
        <taxon>Chlorobiaceae</taxon>
        <taxon>Chlorobium/Pelodictyon group</taxon>
        <taxon>Pelodictyon</taxon>
    </lineage>
</organism>
<evidence type="ECO:0000313" key="3">
    <source>
        <dbReference type="EMBL" id="ACF44062.1"/>
    </source>
</evidence>
<dbReference type="HOGENOM" id="CLU_136176_0_0_10"/>
<keyword evidence="1" id="KW-0732">Signal</keyword>
<keyword evidence="4" id="KW-1185">Reference proteome</keyword>
<feature type="chain" id="PRO_5002823122" evidence="1">
    <location>
        <begin position="21"/>
        <end position="149"/>
    </location>
</feature>
<evidence type="ECO:0000259" key="2">
    <source>
        <dbReference type="Pfam" id="PF07883"/>
    </source>
</evidence>
<reference evidence="3 4" key="1">
    <citation type="submission" date="2008-06" db="EMBL/GenBank/DDBJ databases">
        <title>Complete sequence of Pelodictyon phaeoclathratiforme BU-1.</title>
        <authorList>
            <consortium name="US DOE Joint Genome Institute"/>
            <person name="Lucas S."/>
            <person name="Copeland A."/>
            <person name="Lapidus A."/>
            <person name="Glavina del Rio T."/>
            <person name="Dalin E."/>
            <person name="Tice H."/>
            <person name="Bruce D."/>
            <person name="Goodwin L."/>
            <person name="Pitluck S."/>
            <person name="Schmutz J."/>
            <person name="Larimer F."/>
            <person name="Land M."/>
            <person name="Hauser L."/>
            <person name="Kyrpides N."/>
            <person name="Mikhailova N."/>
            <person name="Liu Z."/>
            <person name="Li T."/>
            <person name="Zhao F."/>
            <person name="Overmann J."/>
            <person name="Bryant D.A."/>
            <person name="Richardson P."/>
        </authorList>
    </citation>
    <scope>NUCLEOTIDE SEQUENCE [LARGE SCALE GENOMIC DNA]</scope>
    <source>
        <strain evidence="4">DSM 5477 / BU-1</strain>
    </source>
</reference>
<dbReference type="PANTHER" id="PTHR36156:SF2">
    <property type="entry name" value="CUPIN TYPE-2 DOMAIN-CONTAINING PROTEIN"/>
    <property type="match status" value="1"/>
</dbReference>
<dbReference type="RefSeq" id="WP_012508546.1">
    <property type="nucleotide sequence ID" value="NC_011060.1"/>
</dbReference>
<proteinExistence type="predicted"/>
<dbReference type="KEGG" id="pph:Ppha_1831"/>
<dbReference type="InterPro" id="IPR047142">
    <property type="entry name" value="OryJ/VirC-like"/>
</dbReference>
<dbReference type="Proteomes" id="UP000002724">
    <property type="component" value="Chromosome"/>
</dbReference>
<dbReference type="Gene3D" id="2.60.120.10">
    <property type="entry name" value="Jelly Rolls"/>
    <property type="match status" value="1"/>
</dbReference>
<name>B4SBK8_PELPB</name>
<dbReference type="Pfam" id="PF07883">
    <property type="entry name" value="Cupin_2"/>
    <property type="match status" value="1"/>
</dbReference>
<dbReference type="eggNOG" id="COG1917">
    <property type="taxonomic scope" value="Bacteria"/>
</dbReference>
<dbReference type="InterPro" id="IPR013096">
    <property type="entry name" value="Cupin_2"/>
</dbReference>
<evidence type="ECO:0000313" key="4">
    <source>
        <dbReference type="Proteomes" id="UP000002724"/>
    </source>
</evidence>
<protein>
    <submittedName>
        <fullName evidence="3">Cupin 2 conserved barrel domain protein</fullName>
    </submittedName>
</protein>
<dbReference type="AlphaFoldDB" id="B4SBK8"/>
<dbReference type="InterPro" id="IPR011051">
    <property type="entry name" value="RmlC_Cupin_sf"/>
</dbReference>
<sequence precursor="true">MRVVQSVIALFLLFVLNSAANGEEYRNVEVKKLITSSTSSNGDPLVYLQTAQPEVTALVVNFPPGGSTGWHKHPVPVYAYMLEGELTVELKDGRTFVFRKGDAILEVINTLHNGYNSGRVTASLVVFYTGAVGVPNVIREESAAAPVLR</sequence>
<dbReference type="STRING" id="324925.Ppha_1831"/>
<dbReference type="SUPFAM" id="SSF51182">
    <property type="entry name" value="RmlC-like cupins"/>
    <property type="match status" value="1"/>
</dbReference>
<dbReference type="PANTHER" id="PTHR36156">
    <property type="entry name" value="SLR2101 PROTEIN"/>
    <property type="match status" value="1"/>
</dbReference>
<feature type="signal peptide" evidence="1">
    <location>
        <begin position="1"/>
        <end position="20"/>
    </location>
</feature>
<gene>
    <name evidence="3" type="ordered locus">Ppha_1831</name>
</gene>
<feature type="domain" description="Cupin type-2" evidence="2">
    <location>
        <begin position="59"/>
        <end position="127"/>
    </location>
</feature>
<dbReference type="EMBL" id="CP001110">
    <property type="protein sequence ID" value="ACF44062.1"/>
    <property type="molecule type" value="Genomic_DNA"/>
</dbReference>